<evidence type="ECO:0000313" key="1">
    <source>
        <dbReference type="EMBL" id="EMY16368.1"/>
    </source>
</evidence>
<dbReference type="AlphaFoldDB" id="N1U765"/>
<accession>N1U765</accession>
<name>N1U765_9LEPT</name>
<reference evidence="1 2" key="1">
    <citation type="submission" date="2013-02" db="EMBL/GenBank/DDBJ databases">
        <authorList>
            <person name="Harkins D.M."/>
            <person name="Durkin A.S."/>
            <person name="Brinkac L.M."/>
            <person name="Haft D.H."/>
            <person name="Selengut J.D."/>
            <person name="Sanka R."/>
            <person name="DePew J."/>
            <person name="Purushe J."/>
            <person name="Haake D.A."/>
            <person name="Matsunaga J."/>
            <person name="Vinetz J.M."/>
            <person name="Sutton G.G."/>
            <person name="Nierman W.C."/>
            <person name="Fouts D.E."/>
        </authorList>
    </citation>
    <scope>NUCLEOTIDE SEQUENCE [LARGE SCALE GENOMIC DNA]</scope>
    <source>
        <strain evidence="1 2">Ecochallenge</strain>
    </source>
</reference>
<comment type="caution">
    <text evidence="1">The sequence shown here is derived from an EMBL/GenBank/DDBJ whole genome shotgun (WGS) entry which is preliminary data.</text>
</comment>
<evidence type="ECO:0000313" key="2">
    <source>
        <dbReference type="Proteomes" id="UP000012249"/>
    </source>
</evidence>
<dbReference type="EMBL" id="AHMI02000030">
    <property type="protein sequence ID" value="EMY16368.1"/>
    <property type="molecule type" value="Genomic_DNA"/>
</dbReference>
<sequence length="39" mass="4881">MEIDKRIVKFRIEKNHYPDCEIELIRVVEKLILYPFLLY</sequence>
<dbReference type="Proteomes" id="UP000012249">
    <property type="component" value="Unassembled WGS sequence"/>
</dbReference>
<proteinExistence type="predicted"/>
<organism evidence="1 2">
    <name type="scientific">Leptospira weilii str. Ecochallenge</name>
    <dbReference type="NCBI Taxonomy" id="1049986"/>
    <lineage>
        <taxon>Bacteria</taxon>
        <taxon>Pseudomonadati</taxon>
        <taxon>Spirochaetota</taxon>
        <taxon>Spirochaetia</taxon>
        <taxon>Leptospirales</taxon>
        <taxon>Leptospiraceae</taxon>
        <taxon>Leptospira</taxon>
    </lineage>
</organism>
<protein>
    <submittedName>
        <fullName evidence="1">Uncharacterized protein</fullName>
    </submittedName>
</protein>
<gene>
    <name evidence="1" type="ORF">LEP1GSC043_3833</name>
</gene>